<dbReference type="InterPro" id="IPR004252">
    <property type="entry name" value="Probable_transposase_24"/>
</dbReference>
<feature type="region of interest" description="Disordered" evidence="1">
    <location>
        <begin position="69"/>
        <end position="105"/>
    </location>
</feature>
<dbReference type="OMA" id="KTWIETV"/>
<accession>A0A1S3YF43</accession>
<dbReference type="OrthoDB" id="1305164at2759"/>
<reference evidence="2" key="1">
    <citation type="submission" date="2025-08" db="UniProtKB">
        <authorList>
            <consortium name="RefSeq"/>
        </authorList>
    </citation>
    <scope>IDENTIFICATION</scope>
</reference>
<proteinExistence type="predicted"/>
<dbReference type="Pfam" id="PF03004">
    <property type="entry name" value="Transposase_24"/>
    <property type="match status" value="1"/>
</dbReference>
<dbReference type="PaxDb" id="4097-A0A1S3YF43"/>
<dbReference type="RefSeq" id="XP_016450623.1">
    <property type="nucleotide sequence ID" value="XM_016595137.1"/>
</dbReference>
<dbReference type="PANTHER" id="PTHR33411:SF31">
    <property type="entry name" value="TRANSPOSASE EN_SPM"/>
    <property type="match status" value="1"/>
</dbReference>
<feature type="region of interest" description="Disordered" evidence="1">
    <location>
        <begin position="1"/>
        <end position="53"/>
    </location>
</feature>
<organism evidence="2">
    <name type="scientific">Nicotiana tabacum</name>
    <name type="common">Common tobacco</name>
    <dbReference type="NCBI Taxonomy" id="4097"/>
    <lineage>
        <taxon>Eukaryota</taxon>
        <taxon>Viridiplantae</taxon>
        <taxon>Streptophyta</taxon>
        <taxon>Embryophyta</taxon>
        <taxon>Tracheophyta</taxon>
        <taxon>Spermatophyta</taxon>
        <taxon>Magnoliopsida</taxon>
        <taxon>eudicotyledons</taxon>
        <taxon>Gunneridae</taxon>
        <taxon>Pentapetalae</taxon>
        <taxon>asterids</taxon>
        <taxon>lamiids</taxon>
        <taxon>Solanales</taxon>
        <taxon>Solanaceae</taxon>
        <taxon>Nicotianoideae</taxon>
        <taxon>Nicotianeae</taxon>
        <taxon>Nicotiana</taxon>
    </lineage>
</organism>
<feature type="compositionally biased region" description="Low complexity" evidence="1">
    <location>
        <begin position="37"/>
        <end position="51"/>
    </location>
</feature>
<gene>
    <name evidence="2" type="primary">LOC107775411</name>
</gene>
<name>A0A1S3YF43_TOBAC</name>
<evidence type="ECO:0000256" key="1">
    <source>
        <dbReference type="SAM" id="MobiDB-lite"/>
    </source>
</evidence>
<dbReference type="PANTHER" id="PTHR33411">
    <property type="entry name" value="OS08G0392500 PROTEIN"/>
    <property type="match status" value="1"/>
</dbReference>
<evidence type="ECO:0000313" key="2">
    <source>
        <dbReference type="RefSeq" id="XP_016450623.1"/>
    </source>
</evidence>
<feature type="compositionally biased region" description="Gly residues" evidence="1">
    <location>
        <begin position="12"/>
        <end position="25"/>
    </location>
</feature>
<dbReference type="STRING" id="4097.A0A1S3YF43"/>
<sequence>MTRGRGTKRSWGGCGSISNKGGGGYQQLPNTSQADISEPSTPTSQQVSSSQHIDSFHESSFWQLAHTSQNVPNQPTNSASLNIGRQQAPPSSQNVGPQQETPQDISTEQTLVSYGSCNPQTRRDTICGIRSLKVNRDTFCPHEVVRDVTIAFKKSFSGSWNCWSKVPEHVQDRWFNDFEKKYSFTSEDKVFIRRTFEHVGSERLSDSLGKAKRQFSKTKKMPGWITKVHWDALMQYWESAAFKKKSTINSKNRMSSNNGEGPSLHTGGSVAFAEYRRRHKELTGKDLRNDELFLKTHRTKNDKKWICGKSERMWNTFTEVIKEKVGETSTSRNEEGFEIDDGDIDINMTTNKDEEGEKTSEDNVVDLLKSIPDENLLKTWIETVRGAKKGRIYGLGPKTCLLADSVKANCASSSAPNPPNIPTQQVFESPEFQQLLNRALDQWMENMQADMQAGIQEDMREEVKAAARAVVREVLGLTQPPPNGFGSSPNIS</sequence>
<dbReference type="AlphaFoldDB" id="A0A1S3YF43"/>
<protein>
    <submittedName>
        <fullName evidence="2">Uncharacterized protein</fullName>
    </submittedName>
</protein>
<dbReference type="KEGG" id="nta:107775411"/>